<feature type="transmembrane region" description="Helical" evidence="10">
    <location>
        <begin position="258"/>
        <end position="279"/>
    </location>
</feature>
<dbReference type="RefSeq" id="WP_140011312.1">
    <property type="nucleotide sequence ID" value="NZ_JBHMDG010000011.1"/>
</dbReference>
<comment type="subcellular location">
    <subcellularLocation>
        <location evidence="1">Endoplasmic reticulum membrane</location>
        <topology evidence="1">Multi-pass membrane protein</topology>
    </subcellularLocation>
</comment>
<proteinExistence type="predicted"/>
<feature type="transmembrane region" description="Helical" evidence="10">
    <location>
        <begin position="208"/>
        <end position="237"/>
    </location>
</feature>
<gene>
    <name evidence="11" type="ORF">ACFFRI_08845</name>
</gene>
<dbReference type="Proteomes" id="UP001589750">
    <property type="component" value="Unassembled WGS sequence"/>
</dbReference>
<reference evidence="11 12" key="1">
    <citation type="submission" date="2024-09" db="EMBL/GenBank/DDBJ databases">
        <authorList>
            <person name="Sun Q."/>
            <person name="Mori K."/>
        </authorList>
    </citation>
    <scope>NUCLEOTIDE SEQUENCE [LARGE SCALE GENOMIC DNA]</scope>
    <source>
        <strain evidence="11 12">JCM 9626</strain>
    </source>
</reference>
<evidence type="ECO:0000256" key="2">
    <source>
        <dbReference type="ARBA" id="ARBA00004687"/>
    </source>
</evidence>
<evidence type="ECO:0000256" key="10">
    <source>
        <dbReference type="SAM" id="Phobius"/>
    </source>
</evidence>
<keyword evidence="4" id="KW-0328">Glycosyltransferase</keyword>
<comment type="caution">
    <text evidence="11">The sequence shown here is derived from an EMBL/GenBank/DDBJ whole genome shotgun (WGS) entry which is preliminary data.</text>
</comment>
<evidence type="ECO:0000256" key="8">
    <source>
        <dbReference type="ARBA" id="ARBA00022989"/>
    </source>
</evidence>
<feature type="transmembrane region" description="Helical" evidence="10">
    <location>
        <begin position="399"/>
        <end position="418"/>
    </location>
</feature>
<dbReference type="PANTHER" id="PTHR12468:SF2">
    <property type="entry name" value="GPI MANNOSYLTRANSFERASE 2"/>
    <property type="match status" value="1"/>
</dbReference>
<keyword evidence="7" id="KW-0256">Endoplasmic reticulum</keyword>
<name>A0ABV5K8S5_9ACTN</name>
<evidence type="ECO:0000256" key="5">
    <source>
        <dbReference type="ARBA" id="ARBA00022679"/>
    </source>
</evidence>
<evidence type="ECO:0008006" key="13">
    <source>
        <dbReference type="Google" id="ProtNLM"/>
    </source>
</evidence>
<protein>
    <recommendedName>
        <fullName evidence="13">Integral membrane protein</fullName>
    </recommendedName>
</protein>
<organism evidence="11 12">
    <name type="scientific">Nocardioides plantarum</name>
    <dbReference type="NCBI Taxonomy" id="29299"/>
    <lineage>
        <taxon>Bacteria</taxon>
        <taxon>Bacillati</taxon>
        <taxon>Actinomycetota</taxon>
        <taxon>Actinomycetes</taxon>
        <taxon>Propionibacteriales</taxon>
        <taxon>Nocardioidaceae</taxon>
        <taxon>Nocardioides</taxon>
    </lineage>
</organism>
<evidence type="ECO:0000256" key="1">
    <source>
        <dbReference type="ARBA" id="ARBA00004477"/>
    </source>
</evidence>
<sequence length="431" mass="47249">MTVTLPERPPEGRRRGLVGSASALPLWVQVTGVYLVLRFLTGILLSHAADGAGYYPGVQPGVAGPTQDDPTLTLNWDARWYGEIYQHGYPDEIPLQDDGRAAENAWAFYPAYPYAVRLVAWLLGSDFTTVAPLLALLAGLGAAIVMARLLVETLPAAADHPRRVEALALAAVAVWAACPVSPVLQMAYTESFSMLLLVTFLLLVVREWWWAAGLCSLALGLTRPIALPLVAVVLVALWMRWRVRESRPVTRPEGVGMVWALGAVGLSGILWTAIAALGTGRRDAYPATMTAWRGDDSIQFLEPWKRTISYAWDTHDKLFVLPALGIALPLLLSLLMLVPRIGGGLDLRLRVWAVAYSLYLLAVVDGHTSIFRYLIPLFPLAVLLVGAHRPSPRWWEVRTVFWVAVGVLGQVGWIWWLVVFSPLPGGGDYPP</sequence>
<keyword evidence="12" id="KW-1185">Reference proteome</keyword>
<keyword evidence="6 10" id="KW-0812">Transmembrane</keyword>
<keyword evidence="9 10" id="KW-0472">Membrane</keyword>
<feature type="transmembrane region" description="Helical" evidence="10">
    <location>
        <begin position="319"/>
        <end position="338"/>
    </location>
</feature>
<keyword evidence="8 10" id="KW-1133">Transmembrane helix</keyword>
<dbReference type="EMBL" id="JBHMDG010000011">
    <property type="protein sequence ID" value="MFB9313147.1"/>
    <property type="molecule type" value="Genomic_DNA"/>
</dbReference>
<feature type="transmembrane region" description="Helical" evidence="10">
    <location>
        <begin position="16"/>
        <end position="37"/>
    </location>
</feature>
<evidence type="ECO:0000313" key="11">
    <source>
        <dbReference type="EMBL" id="MFB9313147.1"/>
    </source>
</evidence>
<dbReference type="PANTHER" id="PTHR12468">
    <property type="entry name" value="GPI MANNOSYLTRANSFERASE 2"/>
    <property type="match status" value="1"/>
</dbReference>
<feature type="transmembrane region" description="Helical" evidence="10">
    <location>
        <begin position="166"/>
        <end position="188"/>
    </location>
</feature>
<comment type="pathway">
    <text evidence="2">Glycolipid biosynthesis; glycosylphosphatidylinositol-anchor biosynthesis.</text>
</comment>
<keyword evidence="5" id="KW-0808">Transferase</keyword>
<evidence type="ECO:0000256" key="9">
    <source>
        <dbReference type="ARBA" id="ARBA00023136"/>
    </source>
</evidence>
<dbReference type="InterPro" id="IPR007315">
    <property type="entry name" value="PIG-V/Gpi18"/>
</dbReference>
<accession>A0ABV5K8S5</accession>
<evidence type="ECO:0000256" key="7">
    <source>
        <dbReference type="ARBA" id="ARBA00022824"/>
    </source>
</evidence>
<feature type="transmembrane region" description="Helical" evidence="10">
    <location>
        <begin position="118"/>
        <end position="145"/>
    </location>
</feature>
<feature type="transmembrane region" description="Helical" evidence="10">
    <location>
        <begin position="370"/>
        <end position="387"/>
    </location>
</feature>
<evidence type="ECO:0000256" key="3">
    <source>
        <dbReference type="ARBA" id="ARBA00022502"/>
    </source>
</evidence>
<evidence type="ECO:0000256" key="6">
    <source>
        <dbReference type="ARBA" id="ARBA00022692"/>
    </source>
</evidence>
<evidence type="ECO:0000313" key="12">
    <source>
        <dbReference type="Proteomes" id="UP001589750"/>
    </source>
</evidence>
<evidence type="ECO:0000256" key="4">
    <source>
        <dbReference type="ARBA" id="ARBA00022676"/>
    </source>
</evidence>
<keyword evidence="3" id="KW-0337">GPI-anchor biosynthesis</keyword>